<comment type="caution">
    <text evidence="2">The sequence shown here is derived from an EMBL/GenBank/DDBJ whole genome shotgun (WGS) entry which is preliminary data.</text>
</comment>
<dbReference type="PANTHER" id="PTHR31435:SF10">
    <property type="entry name" value="BSR4717 PROTEIN"/>
    <property type="match status" value="1"/>
</dbReference>
<reference evidence="3" key="1">
    <citation type="journal article" date="2019" name="Int. J. Syst. Evol. Microbiol.">
        <title>The Global Catalogue of Microorganisms (GCM) 10K type strain sequencing project: providing services to taxonomists for standard genome sequencing and annotation.</title>
        <authorList>
            <consortium name="The Broad Institute Genomics Platform"/>
            <consortium name="The Broad Institute Genome Sequencing Center for Infectious Disease"/>
            <person name="Wu L."/>
            <person name="Ma J."/>
        </authorList>
    </citation>
    <scope>NUCLEOTIDE SEQUENCE [LARGE SCALE GENOMIC DNA]</scope>
    <source>
        <strain evidence="3">XZYJ18</strain>
    </source>
</reference>
<keyword evidence="2" id="KW-0808">Transferase</keyword>
<gene>
    <name evidence="2" type="ORF">ACFO4E_24375</name>
</gene>
<protein>
    <submittedName>
        <fullName evidence="2">GNAT family N-acetyltransferase</fullName>
        <ecNumber evidence="2">2.3.1.-</ecNumber>
    </submittedName>
</protein>
<organism evidence="2 3">
    <name type="scientific">Nocardiopsis mangrovi</name>
    <dbReference type="NCBI Taxonomy" id="1179818"/>
    <lineage>
        <taxon>Bacteria</taxon>
        <taxon>Bacillati</taxon>
        <taxon>Actinomycetota</taxon>
        <taxon>Actinomycetes</taxon>
        <taxon>Streptosporangiales</taxon>
        <taxon>Nocardiopsidaceae</taxon>
        <taxon>Nocardiopsis</taxon>
    </lineage>
</organism>
<dbReference type="EC" id="2.3.1.-" evidence="2"/>
<evidence type="ECO:0000259" key="1">
    <source>
        <dbReference type="PROSITE" id="PS51729"/>
    </source>
</evidence>
<dbReference type="PROSITE" id="PS51729">
    <property type="entry name" value="GNAT_YJDJ"/>
    <property type="match status" value="1"/>
</dbReference>
<dbReference type="GO" id="GO:0016746">
    <property type="term" value="F:acyltransferase activity"/>
    <property type="evidence" value="ECO:0007669"/>
    <property type="project" value="UniProtKB-KW"/>
</dbReference>
<dbReference type="EMBL" id="JBHSFQ010000031">
    <property type="protein sequence ID" value="MFC4565009.1"/>
    <property type="molecule type" value="Genomic_DNA"/>
</dbReference>
<dbReference type="PANTHER" id="PTHR31435">
    <property type="entry name" value="PROTEIN NATD1"/>
    <property type="match status" value="1"/>
</dbReference>
<keyword evidence="3" id="KW-1185">Reference proteome</keyword>
<proteinExistence type="predicted"/>
<dbReference type="Proteomes" id="UP001595923">
    <property type="component" value="Unassembled WGS sequence"/>
</dbReference>
<dbReference type="Gene3D" id="3.40.630.30">
    <property type="match status" value="1"/>
</dbReference>
<accession>A0ABV9E4B2</accession>
<evidence type="ECO:0000313" key="2">
    <source>
        <dbReference type="EMBL" id="MFC4565009.1"/>
    </source>
</evidence>
<evidence type="ECO:0000313" key="3">
    <source>
        <dbReference type="Proteomes" id="UP001595923"/>
    </source>
</evidence>
<sequence>MDLTVTDVPSAKRFEVRDGDSLAGFAVYIPTDEMIVFTHTEVPASYEGKGVGGTLVRGALDDVRARGLAVLPLCPFVKGWIQRHPDYADLVYSAPGSRVTD</sequence>
<dbReference type="InterPro" id="IPR031165">
    <property type="entry name" value="GNAT_YJDJ"/>
</dbReference>
<dbReference type="SUPFAM" id="SSF55729">
    <property type="entry name" value="Acyl-CoA N-acyltransferases (Nat)"/>
    <property type="match status" value="1"/>
</dbReference>
<feature type="domain" description="N-acetyltransferase" evidence="1">
    <location>
        <begin position="6"/>
        <end position="92"/>
    </location>
</feature>
<dbReference type="Pfam" id="PF14542">
    <property type="entry name" value="Acetyltransf_CG"/>
    <property type="match status" value="1"/>
</dbReference>
<keyword evidence="2" id="KW-0012">Acyltransferase</keyword>
<name>A0ABV9E4B2_9ACTN</name>
<dbReference type="InterPro" id="IPR016181">
    <property type="entry name" value="Acyl_CoA_acyltransferase"/>
</dbReference>
<dbReference type="RefSeq" id="WP_378578620.1">
    <property type="nucleotide sequence ID" value="NZ_JBHSFQ010000031.1"/>
</dbReference>
<dbReference type="InterPro" id="IPR045057">
    <property type="entry name" value="Gcn5-rel_NAT"/>
</dbReference>